<gene>
    <name evidence="1" type="primary">88</name>
    <name evidence="1" type="ORF">SEA_EDUGATOR_88</name>
</gene>
<protein>
    <submittedName>
        <fullName evidence="1">Uncharacterized protein</fullName>
    </submittedName>
</protein>
<organism evidence="1 2">
    <name type="scientific">Mycobacterium phage Edugator</name>
    <dbReference type="NCBI Taxonomy" id="2015843"/>
    <lineage>
        <taxon>Viruses</taxon>
        <taxon>Duplodnaviria</taxon>
        <taxon>Heunggongvirae</taxon>
        <taxon>Uroviricota</taxon>
        <taxon>Caudoviricetes</taxon>
        <taxon>Weiservirinae</taxon>
        <taxon>Kratiovirus</taxon>
        <taxon>Kratiovirus larva</taxon>
    </lineage>
</organism>
<reference evidence="1 2" key="1">
    <citation type="submission" date="2017-06" db="EMBL/GenBank/DDBJ databases">
        <authorList>
            <person name="Rush A.N."/>
            <person name="Saha S."/>
            <person name="Sadana R."/>
            <person name="Stoner T.H."/>
            <person name="Garlena R.A."/>
            <person name="Russell D.A."/>
            <person name="Pope W.H."/>
            <person name="Jacobs-Sera D."/>
            <person name="Hatfull G.F."/>
        </authorList>
    </citation>
    <scope>NUCLEOTIDE SEQUENCE [LARGE SCALE GENOMIC DNA]</scope>
</reference>
<evidence type="ECO:0000313" key="1">
    <source>
        <dbReference type="EMBL" id="ASR85785.1"/>
    </source>
</evidence>
<sequence length="110" mass="11934">MATAFLAPARKLDRYFGKCPVAGCKTRHVVDGAPYVGEGRDTVVIFYSGSNGNQLEAAGLFCNDHRRYLTWDQLRGRVKPDRKCNGVCMGAVGPSCDCACGGENHGRNHI</sequence>
<proteinExistence type="predicted"/>
<evidence type="ECO:0000313" key="2">
    <source>
        <dbReference type="Proteomes" id="UP000222802"/>
    </source>
</evidence>
<accession>A0A222ZMZ7</accession>
<dbReference type="Proteomes" id="UP000222802">
    <property type="component" value="Genome"/>
</dbReference>
<name>A0A222ZMZ7_9CAUD</name>
<dbReference type="EMBL" id="MF185719">
    <property type="protein sequence ID" value="ASR85785.1"/>
    <property type="molecule type" value="Genomic_DNA"/>
</dbReference>